<dbReference type="AlphaFoldDB" id="A0A345Y7H1"/>
<organism evidence="1 2">
    <name type="scientific">Crenobacter cavernae</name>
    <dbReference type="NCBI Taxonomy" id="2290923"/>
    <lineage>
        <taxon>Bacteria</taxon>
        <taxon>Pseudomonadati</taxon>
        <taxon>Pseudomonadota</taxon>
        <taxon>Betaproteobacteria</taxon>
        <taxon>Neisseriales</taxon>
        <taxon>Neisseriaceae</taxon>
        <taxon>Crenobacter</taxon>
    </lineage>
</organism>
<gene>
    <name evidence="1" type="ORF">DWG20_10715</name>
</gene>
<evidence type="ECO:0000313" key="1">
    <source>
        <dbReference type="EMBL" id="AXK39873.1"/>
    </source>
</evidence>
<reference evidence="1 2" key="1">
    <citation type="submission" date="2018-07" db="EMBL/GenBank/DDBJ databases">
        <title>Crenobacter cavernae sp. nov., isolated from a karst cave.</title>
        <authorList>
            <person name="Zhu H."/>
        </authorList>
    </citation>
    <scope>NUCLEOTIDE SEQUENCE [LARGE SCALE GENOMIC DNA]</scope>
    <source>
        <strain evidence="1 2">K1W11S-77</strain>
    </source>
</reference>
<dbReference type="InterPro" id="IPR014845">
    <property type="entry name" value="GYD/TTHA1554"/>
</dbReference>
<protein>
    <submittedName>
        <fullName evidence="1">GYD domain-containing protein</fullName>
    </submittedName>
</protein>
<dbReference type="RefSeq" id="WP_115433803.1">
    <property type="nucleotide sequence ID" value="NZ_CP031337.1"/>
</dbReference>
<name>A0A345Y7H1_9NEIS</name>
<dbReference type="KEGG" id="ccah:DWG20_10715"/>
<sequence>MATYIVLANFTDQGARNVKDTTKRAALVKEAAKTYGIEMKDIYWTLGMYDVVVTFEAPDDESMTALGLTLAAAGNVRTQTLKAFSMAEMNTIIGKAGL</sequence>
<evidence type="ECO:0000313" key="2">
    <source>
        <dbReference type="Proteomes" id="UP000254537"/>
    </source>
</evidence>
<dbReference type="EMBL" id="CP031337">
    <property type="protein sequence ID" value="AXK39873.1"/>
    <property type="molecule type" value="Genomic_DNA"/>
</dbReference>
<proteinExistence type="predicted"/>
<dbReference type="Pfam" id="PF08734">
    <property type="entry name" value="GYD"/>
    <property type="match status" value="1"/>
</dbReference>
<accession>A0A345Y7H1</accession>
<dbReference type="OrthoDB" id="5243930at2"/>
<dbReference type="Proteomes" id="UP000254537">
    <property type="component" value="Chromosome"/>
</dbReference>